<evidence type="ECO:0000256" key="4">
    <source>
        <dbReference type="HAMAP-Rule" id="MF_00099"/>
    </source>
</evidence>
<dbReference type="GO" id="GO:0008984">
    <property type="term" value="F:protein-glutamate methylesterase activity"/>
    <property type="evidence" value="ECO:0007669"/>
    <property type="project" value="UniProtKB-UniRule"/>
</dbReference>
<dbReference type="GO" id="GO:0050568">
    <property type="term" value="F:protein-glutamine glutaminase activity"/>
    <property type="evidence" value="ECO:0007669"/>
    <property type="project" value="UniProtKB-UniRule"/>
</dbReference>
<evidence type="ECO:0000313" key="11">
    <source>
        <dbReference type="EMBL" id="VUF11398.1"/>
    </source>
</evidence>
<comment type="domain">
    <text evidence="4">Contains a C-terminal catalytic domain, and an N-terminal region which modulates catalytic activity.</text>
</comment>
<keyword evidence="2 4" id="KW-0378">Hydrolase</keyword>
<dbReference type="InterPro" id="IPR011006">
    <property type="entry name" value="CheY-like_superfamily"/>
</dbReference>
<comment type="similarity">
    <text evidence="4">Belongs to the CheB family.</text>
</comment>
<dbReference type="InterPro" id="IPR035909">
    <property type="entry name" value="CheB_C"/>
</dbReference>
<dbReference type="EC" id="3.5.1.44" evidence="4"/>
<dbReference type="SUPFAM" id="SSF52738">
    <property type="entry name" value="Methylesterase CheB, C-terminal domain"/>
    <property type="match status" value="1"/>
</dbReference>
<dbReference type="AlphaFoldDB" id="A0A564FUD2"/>
<dbReference type="Gene3D" id="3.40.50.2300">
    <property type="match status" value="1"/>
</dbReference>
<dbReference type="PIRSF" id="PIRSF000876">
    <property type="entry name" value="RR_chemtxs_CheB"/>
    <property type="match status" value="1"/>
</dbReference>
<dbReference type="InterPro" id="IPR008248">
    <property type="entry name" value="CheB-like"/>
</dbReference>
<gene>
    <name evidence="11" type="primary">cheB_2</name>
    <name evidence="4" type="synonym">cheB</name>
    <name evidence="10" type="ORF">IFDJLNFL_1901</name>
    <name evidence="11" type="ORF">MTDSW087_01080</name>
</gene>
<dbReference type="SMART" id="SM00448">
    <property type="entry name" value="REC"/>
    <property type="match status" value="1"/>
</dbReference>
<keyword evidence="1 4" id="KW-0145">Chemotaxis</keyword>
<evidence type="ECO:0000256" key="5">
    <source>
        <dbReference type="PROSITE-ProRule" id="PRU00050"/>
    </source>
</evidence>
<feature type="active site" evidence="4 5">
    <location>
        <position position="215"/>
    </location>
</feature>
<feature type="modified residue" description="4-aspartylphosphate" evidence="4 6">
    <location>
        <position position="80"/>
    </location>
</feature>
<accession>A0A564FUD2</accession>
<evidence type="ECO:0000256" key="2">
    <source>
        <dbReference type="ARBA" id="ARBA00022801"/>
    </source>
</evidence>
<dbReference type="NCBIfam" id="NF001965">
    <property type="entry name" value="PRK00742.1"/>
    <property type="match status" value="1"/>
</dbReference>
<feature type="active site" evidence="4 5">
    <location>
        <position position="341"/>
    </location>
</feature>
<dbReference type="PROSITE" id="PS50122">
    <property type="entry name" value="CHEB"/>
    <property type="match status" value="1"/>
</dbReference>
<evidence type="ECO:0000256" key="7">
    <source>
        <dbReference type="SAM" id="MobiDB-lite"/>
    </source>
</evidence>
<evidence type="ECO:0000256" key="3">
    <source>
        <dbReference type="ARBA" id="ARBA00048267"/>
    </source>
</evidence>
<dbReference type="Pfam" id="PF00072">
    <property type="entry name" value="Response_reg"/>
    <property type="match status" value="1"/>
</dbReference>
<reference evidence="10" key="2">
    <citation type="journal article" date="2021" name="Front. Microbiol.">
        <title>Comprehensive Comparative Genomics and Phenotyping of Methylobacterium Species.</title>
        <authorList>
            <person name="Alessa O."/>
            <person name="Ogura Y."/>
            <person name="Fujitani Y."/>
            <person name="Takami H."/>
            <person name="Hayashi T."/>
            <person name="Sahin N."/>
            <person name="Tani A."/>
        </authorList>
    </citation>
    <scope>NUCLEOTIDE SEQUENCE</scope>
    <source>
        <strain evidence="10">DSM 22415</strain>
    </source>
</reference>
<reference evidence="10" key="3">
    <citation type="submission" date="2021-08" db="EMBL/GenBank/DDBJ databases">
        <authorList>
            <person name="Tani A."/>
            <person name="Ola A."/>
            <person name="Ogura Y."/>
            <person name="Katsura K."/>
            <person name="Hayashi T."/>
        </authorList>
    </citation>
    <scope>NUCLEOTIDE SEQUENCE</scope>
    <source>
        <strain evidence="10">DSM 22415</strain>
    </source>
</reference>
<dbReference type="Pfam" id="PF01339">
    <property type="entry name" value="CheB_methylest"/>
    <property type="match status" value="1"/>
</dbReference>
<dbReference type="Proteomes" id="UP001055303">
    <property type="component" value="Unassembled WGS sequence"/>
</dbReference>
<protein>
    <recommendedName>
        <fullName evidence="4">Protein-glutamate methylesterase/protein-glutamine glutaminase</fullName>
        <ecNumber evidence="4">3.1.1.61</ecNumber>
        <ecNumber evidence="4">3.5.1.44</ecNumber>
    </recommendedName>
</protein>
<dbReference type="CDD" id="cd16432">
    <property type="entry name" value="CheB_Rec"/>
    <property type="match status" value="1"/>
</dbReference>
<dbReference type="InterPro" id="IPR001789">
    <property type="entry name" value="Sig_transdc_resp-reg_receiver"/>
</dbReference>
<keyword evidence="13" id="KW-1185">Reference proteome</keyword>
<evidence type="ECO:0000256" key="1">
    <source>
        <dbReference type="ARBA" id="ARBA00022500"/>
    </source>
</evidence>
<dbReference type="GO" id="GO:0005737">
    <property type="term" value="C:cytoplasm"/>
    <property type="evidence" value="ECO:0007669"/>
    <property type="project" value="UniProtKB-SubCell"/>
</dbReference>
<organism evidence="11 12">
    <name type="scientific">Methylobacterium dankookense</name>
    <dbReference type="NCBI Taxonomy" id="560405"/>
    <lineage>
        <taxon>Bacteria</taxon>
        <taxon>Pseudomonadati</taxon>
        <taxon>Pseudomonadota</taxon>
        <taxon>Alphaproteobacteria</taxon>
        <taxon>Hyphomicrobiales</taxon>
        <taxon>Methylobacteriaceae</taxon>
        <taxon>Methylobacterium</taxon>
    </lineage>
</organism>
<dbReference type="Gene3D" id="3.40.50.180">
    <property type="entry name" value="Methylesterase CheB, C-terminal domain"/>
    <property type="match status" value="1"/>
</dbReference>
<comment type="PTM">
    <text evidence="4">Phosphorylated by CheA. Phosphorylation of the N-terminal regulatory domain activates the methylesterase activity.</text>
</comment>
<keyword evidence="4" id="KW-0963">Cytoplasm</keyword>
<comment type="subcellular location">
    <subcellularLocation>
        <location evidence="4">Cytoplasm</location>
    </subcellularLocation>
</comment>
<comment type="catalytic activity">
    <reaction evidence="3 4">
        <text>[protein]-L-glutamate 5-O-methyl ester + H2O = L-glutamyl-[protein] + methanol + H(+)</text>
        <dbReference type="Rhea" id="RHEA:23236"/>
        <dbReference type="Rhea" id="RHEA-COMP:10208"/>
        <dbReference type="Rhea" id="RHEA-COMP:10311"/>
        <dbReference type="ChEBI" id="CHEBI:15377"/>
        <dbReference type="ChEBI" id="CHEBI:15378"/>
        <dbReference type="ChEBI" id="CHEBI:17790"/>
        <dbReference type="ChEBI" id="CHEBI:29973"/>
        <dbReference type="ChEBI" id="CHEBI:82795"/>
        <dbReference type="EC" id="3.1.1.61"/>
    </reaction>
</comment>
<dbReference type="GO" id="GO:0000156">
    <property type="term" value="F:phosphorelay response regulator activity"/>
    <property type="evidence" value="ECO:0007669"/>
    <property type="project" value="InterPro"/>
</dbReference>
<evidence type="ECO:0000256" key="6">
    <source>
        <dbReference type="PROSITE-ProRule" id="PRU00169"/>
    </source>
</evidence>
<feature type="active site" evidence="4 5">
    <location>
        <position position="244"/>
    </location>
</feature>
<feature type="domain" description="Response regulatory" evidence="8">
    <location>
        <begin position="30"/>
        <end position="147"/>
    </location>
</feature>
<evidence type="ECO:0000259" key="8">
    <source>
        <dbReference type="PROSITE" id="PS50110"/>
    </source>
</evidence>
<dbReference type="PANTHER" id="PTHR42872">
    <property type="entry name" value="PROTEIN-GLUTAMATE METHYLESTERASE/PROTEIN-GLUTAMINE GLUTAMINASE"/>
    <property type="match status" value="1"/>
</dbReference>
<comment type="function">
    <text evidence="4">Involved in chemotaxis. Part of a chemotaxis signal transduction system that modulates chemotaxis in response to various stimuli. Catalyzes the demethylation of specific methylglutamate residues introduced into the chemoreceptors (methyl-accepting chemotaxis proteins or MCP) by CheR. Also mediates the irreversible deamidation of specific glutamine residues to glutamic acid.</text>
</comment>
<reference evidence="11 12" key="1">
    <citation type="submission" date="2019-06" db="EMBL/GenBank/DDBJ databases">
        <authorList>
            <person name="Rodrigo-Torres L."/>
            <person name="Arahal R. D."/>
            <person name="Lucena T."/>
        </authorList>
    </citation>
    <scope>NUCLEOTIDE SEQUENCE [LARGE SCALE GENOMIC DNA]</scope>
    <source>
        <strain evidence="11 12">SW08-7</strain>
    </source>
</reference>
<dbReference type="CDD" id="cd17541">
    <property type="entry name" value="REC_CheB-like"/>
    <property type="match status" value="1"/>
</dbReference>
<dbReference type="OrthoDB" id="9793421at2"/>
<proteinExistence type="inferred from homology"/>
<evidence type="ECO:0000313" key="13">
    <source>
        <dbReference type="Proteomes" id="UP001055303"/>
    </source>
</evidence>
<evidence type="ECO:0000313" key="12">
    <source>
        <dbReference type="Proteomes" id="UP000401717"/>
    </source>
</evidence>
<name>A0A564FUD2_9HYPH</name>
<sequence length="401" mass="41198">MLAASPQIPPRPVPKPLAPAAAGPAPGQIRVLIADDSAVVRGLVARWIGEAGFNVVGTASNGRIALEMMARLDPDVVLLDIDMPELDGTEALPRMLAASPSLQVVMMSTLTTRNADISLKCLALGAVDYLAKPESNRGVTTSDAFRAELIERVRLFGAVRARGRRPAPLSAPASTPAAEAAIAPAPAASRLSAPFTLRPKARPAGLPKVLLIGSSTGGPRAVGEVLEKIGAPTLRRLPVLIVQHMPPIFTAVFAEHMGSRVGLPAGEGKADEPLLPGRIYVAPGGRHMGLVAGHGREPVIRLDDGPPVNFCRPAVDVLFKDAAAIFGSATVSVILTGMGSDGTHGCRALVDAGGPVLAQDEATSTVWGMPGSVAKAGLAQAVLPLPEIGPALRSLITGQPA</sequence>
<dbReference type="PANTHER" id="PTHR42872:SF3">
    <property type="entry name" value="PROTEIN-GLUTAMATE METHYLESTERASE_PROTEIN-GLUTAMINE GLUTAMINASE 1"/>
    <property type="match status" value="1"/>
</dbReference>
<dbReference type="EMBL" id="BPQI01000047">
    <property type="protein sequence ID" value="GJD56009.1"/>
    <property type="molecule type" value="Genomic_DNA"/>
</dbReference>
<feature type="region of interest" description="Disordered" evidence="7">
    <location>
        <begin position="1"/>
        <end position="21"/>
    </location>
</feature>
<dbReference type="GO" id="GO:0006935">
    <property type="term" value="P:chemotaxis"/>
    <property type="evidence" value="ECO:0007669"/>
    <property type="project" value="UniProtKB-UniRule"/>
</dbReference>
<keyword evidence="4 6" id="KW-0597">Phosphoprotein</keyword>
<dbReference type="InterPro" id="IPR000673">
    <property type="entry name" value="Sig_transdc_resp-reg_Me-estase"/>
</dbReference>
<dbReference type="RefSeq" id="WP_144761168.1">
    <property type="nucleotide sequence ID" value="NZ_BPQI01000047.1"/>
</dbReference>
<dbReference type="EMBL" id="CABFVH010000004">
    <property type="protein sequence ID" value="VUF11398.1"/>
    <property type="molecule type" value="Genomic_DNA"/>
</dbReference>
<feature type="compositionally biased region" description="Pro residues" evidence="7">
    <location>
        <begin position="7"/>
        <end position="17"/>
    </location>
</feature>
<dbReference type="EC" id="3.1.1.61" evidence="4"/>
<comment type="catalytic activity">
    <reaction evidence="4">
        <text>L-glutaminyl-[protein] + H2O = L-glutamyl-[protein] + NH4(+)</text>
        <dbReference type="Rhea" id="RHEA:16441"/>
        <dbReference type="Rhea" id="RHEA-COMP:10207"/>
        <dbReference type="Rhea" id="RHEA-COMP:10208"/>
        <dbReference type="ChEBI" id="CHEBI:15377"/>
        <dbReference type="ChEBI" id="CHEBI:28938"/>
        <dbReference type="ChEBI" id="CHEBI:29973"/>
        <dbReference type="ChEBI" id="CHEBI:30011"/>
        <dbReference type="EC" id="3.5.1.44"/>
    </reaction>
</comment>
<evidence type="ECO:0000313" key="10">
    <source>
        <dbReference type="EMBL" id="GJD56009.1"/>
    </source>
</evidence>
<dbReference type="PROSITE" id="PS50110">
    <property type="entry name" value="RESPONSE_REGULATORY"/>
    <property type="match status" value="1"/>
</dbReference>
<dbReference type="Proteomes" id="UP000401717">
    <property type="component" value="Unassembled WGS sequence"/>
</dbReference>
<evidence type="ECO:0000259" key="9">
    <source>
        <dbReference type="PROSITE" id="PS50122"/>
    </source>
</evidence>
<dbReference type="SUPFAM" id="SSF52172">
    <property type="entry name" value="CheY-like"/>
    <property type="match status" value="1"/>
</dbReference>
<feature type="domain" description="CheB-type methylesterase" evidence="9">
    <location>
        <begin position="203"/>
        <end position="399"/>
    </location>
</feature>
<dbReference type="HAMAP" id="MF_00099">
    <property type="entry name" value="CheB_chemtxs"/>
    <property type="match status" value="1"/>
</dbReference>